<dbReference type="RefSeq" id="XP_001836810.2">
    <property type="nucleotide sequence ID" value="XM_001836758.2"/>
</dbReference>
<dbReference type="InParanoid" id="A8NW25"/>
<dbReference type="KEGG" id="cci:CC1G_04123"/>
<dbReference type="GeneID" id="6013362"/>
<gene>
    <name evidence="1" type="ORF">CC1G_04123</name>
</gene>
<accession>A8NW25</accession>
<evidence type="ECO:0000313" key="1">
    <source>
        <dbReference type="EMBL" id="EAU85027.2"/>
    </source>
</evidence>
<protein>
    <submittedName>
        <fullName evidence="1">Uncharacterized protein</fullName>
    </submittedName>
</protein>
<dbReference type="HOGENOM" id="CLU_1402353_0_0_1"/>
<dbReference type="AlphaFoldDB" id="A8NW25"/>
<dbReference type="EMBL" id="AACS02000004">
    <property type="protein sequence ID" value="EAU85027.2"/>
    <property type="molecule type" value="Genomic_DNA"/>
</dbReference>
<proteinExistence type="predicted"/>
<name>A8NW25_COPC7</name>
<dbReference type="Proteomes" id="UP000001861">
    <property type="component" value="Unassembled WGS sequence"/>
</dbReference>
<dbReference type="VEuPathDB" id="FungiDB:CC1G_04123"/>
<comment type="caution">
    <text evidence="1">The sequence shown here is derived from an EMBL/GenBank/DDBJ whole genome shotgun (WGS) entry which is preliminary data.</text>
</comment>
<keyword evidence="2" id="KW-1185">Reference proteome</keyword>
<evidence type="ECO:0000313" key="2">
    <source>
        <dbReference type="Proteomes" id="UP000001861"/>
    </source>
</evidence>
<organism evidence="1 2">
    <name type="scientific">Coprinopsis cinerea (strain Okayama-7 / 130 / ATCC MYA-4618 / FGSC 9003)</name>
    <name type="common">Inky cap fungus</name>
    <name type="synonym">Hormographiella aspergillata</name>
    <dbReference type="NCBI Taxonomy" id="240176"/>
    <lineage>
        <taxon>Eukaryota</taxon>
        <taxon>Fungi</taxon>
        <taxon>Dikarya</taxon>
        <taxon>Basidiomycota</taxon>
        <taxon>Agaricomycotina</taxon>
        <taxon>Agaricomycetes</taxon>
        <taxon>Agaricomycetidae</taxon>
        <taxon>Agaricales</taxon>
        <taxon>Agaricineae</taxon>
        <taxon>Psathyrellaceae</taxon>
        <taxon>Coprinopsis</taxon>
    </lineage>
</organism>
<reference evidence="1 2" key="1">
    <citation type="journal article" date="2010" name="Proc. Natl. Acad. Sci. U.S.A.">
        <title>Insights into evolution of multicellular fungi from the assembled chromosomes of the mushroom Coprinopsis cinerea (Coprinus cinereus).</title>
        <authorList>
            <person name="Stajich J.E."/>
            <person name="Wilke S.K."/>
            <person name="Ahren D."/>
            <person name="Au C.H."/>
            <person name="Birren B.W."/>
            <person name="Borodovsky M."/>
            <person name="Burns C."/>
            <person name="Canback B."/>
            <person name="Casselton L.A."/>
            <person name="Cheng C.K."/>
            <person name="Deng J."/>
            <person name="Dietrich F.S."/>
            <person name="Fargo D.C."/>
            <person name="Farman M.L."/>
            <person name="Gathman A.C."/>
            <person name="Goldberg J."/>
            <person name="Guigo R."/>
            <person name="Hoegger P.J."/>
            <person name="Hooker J.B."/>
            <person name="Huggins A."/>
            <person name="James T.Y."/>
            <person name="Kamada T."/>
            <person name="Kilaru S."/>
            <person name="Kodira C."/>
            <person name="Kues U."/>
            <person name="Kupfer D."/>
            <person name="Kwan H.S."/>
            <person name="Lomsadze A."/>
            <person name="Li W."/>
            <person name="Lilly W.W."/>
            <person name="Ma L.J."/>
            <person name="Mackey A.J."/>
            <person name="Manning G."/>
            <person name="Martin F."/>
            <person name="Muraguchi H."/>
            <person name="Natvig D.O."/>
            <person name="Palmerini H."/>
            <person name="Ramesh M.A."/>
            <person name="Rehmeyer C.J."/>
            <person name="Roe B.A."/>
            <person name="Shenoy N."/>
            <person name="Stanke M."/>
            <person name="Ter-Hovhannisyan V."/>
            <person name="Tunlid A."/>
            <person name="Velagapudi R."/>
            <person name="Vision T.J."/>
            <person name="Zeng Q."/>
            <person name="Zolan M.E."/>
            <person name="Pukkila P.J."/>
        </authorList>
    </citation>
    <scope>NUCLEOTIDE SEQUENCE [LARGE SCALE GENOMIC DNA]</scope>
    <source>
        <strain evidence="2">Okayama-7 / 130 / ATCC MYA-4618 / FGSC 9003</strain>
    </source>
</reference>
<sequence>MDVYCILTLQYTRGHMLYYELYNLTTVDASLGIPYEVEKRETEMEFREKAMATRNEMLSLDIGYNVETDCLVLLRLYHGAEHTCGCGLFSSVPGQAVCVVIRHRMLLLGIEGGVWPWGGEPNVVGTRVLVFRHGSLKTLYPEELSILRTIGYTSNSLVFAGKPSTSQLIVASEDVDALDRDWHGRFTEMTSSQG</sequence>